<dbReference type="PROSITE" id="PS01124">
    <property type="entry name" value="HTH_ARAC_FAMILY_2"/>
    <property type="match status" value="1"/>
</dbReference>
<keyword evidence="1" id="KW-0805">Transcription regulation</keyword>
<name>A0AAW6DFJ7_MEDGN</name>
<evidence type="ECO:0000313" key="6">
    <source>
        <dbReference type="Proteomes" id="UP001212160"/>
    </source>
</evidence>
<evidence type="ECO:0000256" key="1">
    <source>
        <dbReference type="ARBA" id="ARBA00023015"/>
    </source>
</evidence>
<dbReference type="GO" id="GO:0043565">
    <property type="term" value="F:sequence-specific DNA binding"/>
    <property type="evidence" value="ECO:0007669"/>
    <property type="project" value="InterPro"/>
</dbReference>
<comment type="caution">
    <text evidence="5">The sequence shown here is derived from an EMBL/GenBank/DDBJ whole genome shotgun (WGS) entry which is preliminary data.</text>
</comment>
<accession>A0AAW6DFJ7</accession>
<gene>
    <name evidence="5" type="ORF">PNW85_16185</name>
</gene>
<reference evidence="5" key="1">
    <citation type="submission" date="2023-01" db="EMBL/GenBank/DDBJ databases">
        <title>Human gut microbiome strain richness.</title>
        <authorList>
            <person name="Chen-Liaw A."/>
        </authorList>
    </citation>
    <scope>NUCLEOTIDE SEQUENCE</scope>
    <source>
        <strain evidence="5">RTP21484st1_H11_RTP21484_190118</strain>
    </source>
</reference>
<dbReference type="Pfam" id="PF12833">
    <property type="entry name" value="HTH_18"/>
    <property type="match status" value="1"/>
</dbReference>
<dbReference type="SUPFAM" id="SSF46689">
    <property type="entry name" value="Homeodomain-like"/>
    <property type="match status" value="1"/>
</dbReference>
<evidence type="ECO:0000256" key="3">
    <source>
        <dbReference type="ARBA" id="ARBA00023163"/>
    </source>
</evidence>
<dbReference type="InterPro" id="IPR018060">
    <property type="entry name" value="HTH_AraC"/>
</dbReference>
<dbReference type="GO" id="GO:0003700">
    <property type="term" value="F:DNA-binding transcription factor activity"/>
    <property type="evidence" value="ECO:0007669"/>
    <property type="project" value="InterPro"/>
</dbReference>
<dbReference type="SMART" id="SM00342">
    <property type="entry name" value="HTH_ARAC"/>
    <property type="match status" value="1"/>
</dbReference>
<dbReference type="InterPro" id="IPR020449">
    <property type="entry name" value="Tscrpt_reg_AraC-type_HTH"/>
</dbReference>
<evidence type="ECO:0000256" key="2">
    <source>
        <dbReference type="ARBA" id="ARBA00023125"/>
    </source>
</evidence>
<dbReference type="InterPro" id="IPR018062">
    <property type="entry name" value="HTH_AraC-typ_CS"/>
</dbReference>
<dbReference type="PRINTS" id="PR00032">
    <property type="entry name" value="HTHARAC"/>
</dbReference>
<dbReference type="RefSeq" id="WP_272108132.1">
    <property type="nucleotide sequence ID" value="NZ_JAQMLA010000067.1"/>
</dbReference>
<dbReference type="PANTHER" id="PTHR43280:SF34">
    <property type="entry name" value="ARAC-FAMILY TRANSCRIPTIONAL REGULATOR"/>
    <property type="match status" value="1"/>
</dbReference>
<dbReference type="EMBL" id="JAQMLA010000067">
    <property type="protein sequence ID" value="MDB8688175.1"/>
    <property type="molecule type" value="Genomic_DNA"/>
</dbReference>
<evidence type="ECO:0000259" key="4">
    <source>
        <dbReference type="PROSITE" id="PS01124"/>
    </source>
</evidence>
<dbReference type="InterPro" id="IPR009057">
    <property type="entry name" value="Homeodomain-like_sf"/>
</dbReference>
<keyword evidence="3" id="KW-0804">Transcription</keyword>
<evidence type="ECO:0000313" key="5">
    <source>
        <dbReference type="EMBL" id="MDB8688175.1"/>
    </source>
</evidence>
<dbReference type="AlphaFoldDB" id="A0AAW6DFJ7"/>
<dbReference type="PROSITE" id="PS00041">
    <property type="entry name" value="HTH_ARAC_FAMILY_1"/>
    <property type="match status" value="1"/>
</dbReference>
<dbReference type="Gene3D" id="1.10.10.60">
    <property type="entry name" value="Homeodomain-like"/>
    <property type="match status" value="2"/>
</dbReference>
<proteinExistence type="predicted"/>
<keyword evidence="2" id="KW-0238">DNA-binding</keyword>
<dbReference type="Proteomes" id="UP001212160">
    <property type="component" value="Unassembled WGS sequence"/>
</dbReference>
<sequence>MLANIRDGVLSYSDLCVQHPEFENLAYSIYCSVYVSEHTHDAVLQLVDRLRGQDFLCEYMQESEYIYMLQIFLSDKEKLLHIGSCFTDFIAQQNEYTFLYIENIFPVTTDWKPYYTRCLHLLTERYFSRESNLCISYSHPERPGFSEELLKMRKHFITVLHAQNRKDLLEYLETLFLSISQKKNSEYLSLVIHEIFVVYHVYFHIPENLAQPVTEFSASILDTEHSLENLKNEVLFYGLQCIQKMEAVPSDIALCRRVMEYIGNHYTDASLSVSQVAANFQLHPSYLGSVFKKVQHTSVLQYISDIRISAAQKLLKEGTMKISEVAETSGYSDVYYFSKKFKKACGCSPKEYAAKYS</sequence>
<feature type="domain" description="HTH araC/xylS-type" evidence="4">
    <location>
        <begin position="256"/>
        <end position="355"/>
    </location>
</feature>
<organism evidence="5 6">
    <name type="scientific">Mediterraneibacter gnavus</name>
    <name type="common">Ruminococcus gnavus</name>
    <dbReference type="NCBI Taxonomy" id="33038"/>
    <lineage>
        <taxon>Bacteria</taxon>
        <taxon>Bacillati</taxon>
        <taxon>Bacillota</taxon>
        <taxon>Clostridia</taxon>
        <taxon>Lachnospirales</taxon>
        <taxon>Lachnospiraceae</taxon>
        <taxon>Mediterraneibacter</taxon>
    </lineage>
</organism>
<protein>
    <submittedName>
        <fullName evidence="5">Helix-turn-helix domain-containing protein</fullName>
    </submittedName>
</protein>
<dbReference type="PANTHER" id="PTHR43280">
    <property type="entry name" value="ARAC-FAMILY TRANSCRIPTIONAL REGULATOR"/>
    <property type="match status" value="1"/>
</dbReference>